<dbReference type="RefSeq" id="WP_204663023.1">
    <property type="nucleotide sequence ID" value="NZ_CP056775.1"/>
</dbReference>
<evidence type="ECO:0000256" key="1">
    <source>
        <dbReference type="SAM" id="MobiDB-lite"/>
    </source>
</evidence>
<accession>A0ABX7I5L1</accession>
<evidence type="ECO:0000313" key="3">
    <source>
        <dbReference type="EMBL" id="QRR01075.1"/>
    </source>
</evidence>
<evidence type="ECO:0000313" key="4">
    <source>
        <dbReference type="Proteomes" id="UP000612680"/>
    </source>
</evidence>
<sequence length="571" mass="64474">MRFIFLPILLLCSLPALCTPADSIIIKGRILNLSGRLYRQAPSITFSRNNILQPQSELSRQAPLQADGTFRISLPMLFAKEEFYLDYGGRAATAFLGSPGTLEVTFDGDSLGKPSRLFIFSGVNADANNQYFAYLTAENKLAQSTKPVPGSSAENPKATLGPQFFKYFWQQDAQEAISAVATRAKLKNMPLNDVANTGTLSPDLKQWIESLTADESLQLLYEHALSGRYDPSKNLLDSLQRLRKAPLTSQRVLWASRFGEYADYKVQEIKYTNPARTNSLPVKLMASLIRDYSPGLSPSDRSFLDEVNLKGVTEKTALDNLNKLFAKNETTLNLLFNYEREARIYGELFEGPGAEFLKARYLARNLYKFSYRQQSLLNRHVQGRNAVPAFRESLDELVKLELKDSADIRKMVEFRDVKTTPTEVLPDYYLTASRDRGTSWLNGILDQYKGRPVYISKWNLEDAKSRSEMEFIPALQASVAEDAVFVFVHLAGEEYEVSEALIRQYIVRHKLRGIHMILNAQQSMDLLFRLNPLDYATFALVRRSGKFAEKNASPPSALEKTVSQINDAARK</sequence>
<dbReference type="Proteomes" id="UP000612680">
    <property type="component" value="Chromosome"/>
</dbReference>
<feature type="chain" id="PRO_5046326897" description="DUF4369 domain-containing protein" evidence="2">
    <location>
        <begin position="19"/>
        <end position="571"/>
    </location>
</feature>
<dbReference type="EMBL" id="CP056775">
    <property type="protein sequence ID" value="QRR01075.1"/>
    <property type="molecule type" value="Genomic_DNA"/>
</dbReference>
<feature type="region of interest" description="Disordered" evidence="1">
    <location>
        <begin position="550"/>
        <end position="571"/>
    </location>
</feature>
<dbReference type="Gene3D" id="3.40.30.10">
    <property type="entry name" value="Glutaredoxin"/>
    <property type="match status" value="1"/>
</dbReference>
<gene>
    <name evidence="3" type="ORF">HWI92_09245</name>
</gene>
<name>A0ABX7I5L1_9BACT</name>
<reference evidence="3 4" key="1">
    <citation type="submission" date="2020-06" db="EMBL/GenBank/DDBJ databases">
        <title>Dyadobacter sandarakinus sp. nov., isolated from the soil of the Arctic Yellow River Station.</title>
        <authorList>
            <person name="Zhang Y."/>
            <person name="Peng F."/>
        </authorList>
    </citation>
    <scope>NUCLEOTIDE SEQUENCE [LARGE SCALE GENOMIC DNA]</scope>
    <source>
        <strain evidence="3 4">Q3-56</strain>
    </source>
</reference>
<protein>
    <recommendedName>
        <fullName evidence="5">DUF4369 domain-containing protein</fullName>
    </recommendedName>
</protein>
<keyword evidence="2" id="KW-0732">Signal</keyword>
<keyword evidence="4" id="KW-1185">Reference proteome</keyword>
<feature type="compositionally biased region" description="Polar residues" evidence="1">
    <location>
        <begin position="561"/>
        <end position="571"/>
    </location>
</feature>
<proteinExistence type="predicted"/>
<evidence type="ECO:0008006" key="5">
    <source>
        <dbReference type="Google" id="ProtNLM"/>
    </source>
</evidence>
<feature type="signal peptide" evidence="2">
    <location>
        <begin position="1"/>
        <end position="18"/>
    </location>
</feature>
<evidence type="ECO:0000256" key="2">
    <source>
        <dbReference type="SAM" id="SignalP"/>
    </source>
</evidence>
<organism evidence="3 4">
    <name type="scientific">Dyadobacter sandarakinus</name>
    <dbReference type="NCBI Taxonomy" id="2747268"/>
    <lineage>
        <taxon>Bacteria</taxon>
        <taxon>Pseudomonadati</taxon>
        <taxon>Bacteroidota</taxon>
        <taxon>Cytophagia</taxon>
        <taxon>Cytophagales</taxon>
        <taxon>Spirosomataceae</taxon>
        <taxon>Dyadobacter</taxon>
    </lineage>
</organism>